<name>A0ABP6LLM1_9ACTN</name>
<reference evidence="2" key="1">
    <citation type="journal article" date="2019" name="Int. J. Syst. Evol. Microbiol.">
        <title>The Global Catalogue of Microorganisms (GCM) 10K type strain sequencing project: providing services to taxonomists for standard genome sequencing and annotation.</title>
        <authorList>
            <consortium name="The Broad Institute Genomics Platform"/>
            <consortium name="The Broad Institute Genome Sequencing Center for Infectious Disease"/>
            <person name="Wu L."/>
            <person name="Ma J."/>
        </authorList>
    </citation>
    <scope>NUCLEOTIDE SEQUENCE [LARGE SCALE GENOMIC DNA]</scope>
    <source>
        <strain evidence="2">JCM 9091</strain>
    </source>
</reference>
<gene>
    <name evidence="1" type="ORF">GCM10010448_27220</name>
</gene>
<comment type="caution">
    <text evidence="1">The sequence shown here is derived from an EMBL/GenBank/DDBJ whole genome shotgun (WGS) entry which is preliminary data.</text>
</comment>
<evidence type="ECO:0000313" key="1">
    <source>
        <dbReference type="EMBL" id="GAA3043011.1"/>
    </source>
</evidence>
<dbReference type="EMBL" id="BAAAUF010000018">
    <property type="protein sequence ID" value="GAA3043011.1"/>
    <property type="molecule type" value="Genomic_DNA"/>
</dbReference>
<organism evidence="1 2">
    <name type="scientific">Streptomyces glomeratus</name>
    <dbReference type="NCBI Taxonomy" id="284452"/>
    <lineage>
        <taxon>Bacteria</taxon>
        <taxon>Bacillati</taxon>
        <taxon>Actinomycetota</taxon>
        <taxon>Actinomycetes</taxon>
        <taxon>Kitasatosporales</taxon>
        <taxon>Streptomycetaceae</taxon>
        <taxon>Streptomyces</taxon>
    </lineage>
</organism>
<evidence type="ECO:0000313" key="2">
    <source>
        <dbReference type="Proteomes" id="UP001501532"/>
    </source>
</evidence>
<dbReference type="SUPFAM" id="SSF160631">
    <property type="entry name" value="SMI1/KNR4-like"/>
    <property type="match status" value="1"/>
</dbReference>
<dbReference type="Proteomes" id="UP001501532">
    <property type="component" value="Unassembled WGS sequence"/>
</dbReference>
<protein>
    <submittedName>
        <fullName evidence="1">SMI1/KNR4 family protein</fullName>
    </submittedName>
</protein>
<sequence length="278" mass="30660">MEDSEVVAAIRKIIDSSVVSGPPVVLEASEGTSLRELLAEVSRWAGRPRNLAADGFTDPSLTERTGLPLVEPFGDELLEMRGWAYRSHWVGCGSVATSHRERVVVVIAHREDPAVTGFPEGASWAGKLRILTGWQPVPQPAVDWPAVEADLGTSLPSDYKEIVDLFGPGGFDEYVDLLVPGALGMDIVDWAKSEGYPVPDGLLRWGSSEQEFDFLWQTRTASPDDWPVLVGQYGDWERYDCGLGEFLVRMLTDPMYAFPTSRLDAHFFCSNDLRSVEG</sequence>
<dbReference type="RefSeq" id="WP_234516157.1">
    <property type="nucleotide sequence ID" value="NZ_BAAAUF010000018.1"/>
</dbReference>
<accession>A0ABP6LLM1</accession>
<dbReference type="InterPro" id="IPR037883">
    <property type="entry name" value="Knr4/Smi1-like_sf"/>
</dbReference>
<proteinExistence type="predicted"/>
<keyword evidence="2" id="KW-1185">Reference proteome</keyword>